<proteinExistence type="inferred from homology"/>
<dbReference type="PANTHER" id="PTHR48198">
    <property type="entry name" value="EC PROTEIN HOMOLOG"/>
    <property type="match status" value="1"/>
</dbReference>
<gene>
    <name evidence="4" type="primary">MT4B</name>
    <name evidence="4" type="ORF">Tsubulata_014658</name>
</gene>
<dbReference type="Proteomes" id="UP001141552">
    <property type="component" value="Unassembled WGS sequence"/>
</dbReference>
<keyword evidence="3" id="KW-0480">Metal-thiolate cluster</keyword>
<reference evidence="4" key="1">
    <citation type="submission" date="2022-02" db="EMBL/GenBank/DDBJ databases">
        <authorList>
            <person name="Henning P.M."/>
            <person name="McCubbin A.G."/>
            <person name="Shore J.S."/>
        </authorList>
    </citation>
    <scope>NUCLEOTIDE SEQUENCE</scope>
    <source>
        <strain evidence="4">F60SS</strain>
        <tissue evidence="4">Leaves</tissue>
    </source>
</reference>
<evidence type="ECO:0000313" key="5">
    <source>
        <dbReference type="Proteomes" id="UP001141552"/>
    </source>
</evidence>
<organism evidence="4 5">
    <name type="scientific">Turnera subulata</name>
    <dbReference type="NCBI Taxonomy" id="218843"/>
    <lineage>
        <taxon>Eukaryota</taxon>
        <taxon>Viridiplantae</taxon>
        <taxon>Streptophyta</taxon>
        <taxon>Embryophyta</taxon>
        <taxon>Tracheophyta</taxon>
        <taxon>Spermatophyta</taxon>
        <taxon>Magnoliopsida</taxon>
        <taxon>eudicotyledons</taxon>
        <taxon>Gunneridae</taxon>
        <taxon>Pentapetalae</taxon>
        <taxon>rosids</taxon>
        <taxon>fabids</taxon>
        <taxon>Malpighiales</taxon>
        <taxon>Passifloraceae</taxon>
        <taxon>Turnera</taxon>
    </lineage>
</organism>
<evidence type="ECO:0000313" key="4">
    <source>
        <dbReference type="EMBL" id="KAJ4846643.1"/>
    </source>
</evidence>
<dbReference type="PANTHER" id="PTHR48198:SF1">
    <property type="entry name" value="METALLOTHIONEIN-LIKE PROTEIN 4A-RELATED"/>
    <property type="match status" value="1"/>
</dbReference>
<dbReference type="Pfam" id="PF02068">
    <property type="entry name" value="Metallothio_PEC"/>
    <property type="match status" value="1"/>
</dbReference>
<dbReference type="PRINTS" id="PR00877">
    <property type="entry name" value="MTPLANTPEC"/>
</dbReference>
<keyword evidence="5" id="KW-1185">Reference proteome</keyword>
<comment type="caution">
    <text evidence="4">The sequence shown here is derived from an EMBL/GenBank/DDBJ whole genome shotgun (WGS) entry which is preliminary data.</text>
</comment>
<dbReference type="PROSITE" id="PS51257">
    <property type="entry name" value="PROKAR_LIPOPROTEIN"/>
    <property type="match status" value="1"/>
</dbReference>
<name>A0A9Q0JLX5_9ROSI</name>
<comment type="similarity">
    <text evidence="1">Belongs to the metallothionein superfamily. Type 15 family.</text>
</comment>
<sequence length="83" mass="8158">MADTRGGPAACNDRCGCPNPCPGGAACRCVSSGASTGEEHSKCSCGEHCGCNPCTCPRSAVTTGVGKGYCKCGDGCTCVKCNS</sequence>
<dbReference type="GO" id="GO:0008270">
    <property type="term" value="F:zinc ion binding"/>
    <property type="evidence" value="ECO:0007669"/>
    <property type="project" value="InterPro"/>
</dbReference>
<keyword evidence="2" id="KW-0479">Metal-binding</keyword>
<dbReference type="InterPro" id="IPR000316">
    <property type="entry name" value="Metallthion_15"/>
</dbReference>
<dbReference type="EMBL" id="JAKUCV010001377">
    <property type="protein sequence ID" value="KAJ4846643.1"/>
    <property type="molecule type" value="Genomic_DNA"/>
</dbReference>
<protein>
    <submittedName>
        <fullName evidence="4">Metallothionein-like protein 4B</fullName>
    </submittedName>
</protein>
<accession>A0A9Q0JLX5</accession>
<dbReference type="AlphaFoldDB" id="A0A9Q0JLX5"/>
<dbReference type="OrthoDB" id="1929463at2759"/>
<reference evidence="4" key="2">
    <citation type="journal article" date="2023" name="Plants (Basel)">
        <title>Annotation of the Turnera subulata (Passifloraceae) Draft Genome Reveals the S-Locus Evolved after the Divergence of Turneroideae from Passifloroideae in a Stepwise Manner.</title>
        <authorList>
            <person name="Henning P.M."/>
            <person name="Roalson E.H."/>
            <person name="Mir W."/>
            <person name="McCubbin A.G."/>
            <person name="Shore J.S."/>
        </authorList>
    </citation>
    <scope>NUCLEOTIDE SEQUENCE</scope>
    <source>
        <strain evidence="4">F60SS</strain>
    </source>
</reference>
<evidence type="ECO:0000256" key="2">
    <source>
        <dbReference type="ARBA" id="ARBA00022723"/>
    </source>
</evidence>
<evidence type="ECO:0000256" key="1">
    <source>
        <dbReference type="ARBA" id="ARBA00005802"/>
    </source>
</evidence>
<evidence type="ECO:0000256" key="3">
    <source>
        <dbReference type="ARBA" id="ARBA00022851"/>
    </source>
</evidence>